<dbReference type="EMBL" id="CP074676">
    <property type="protein sequence ID" value="QVL20725.1"/>
    <property type="molecule type" value="Genomic_DNA"/>
</dbReference>
<dbReference type="InterPro" id="IPR036736">
    <property type="entry name" value="ACP-like_sf"/>
</dbReference>
<dbReference type="InterPro" id="IPR023213">
    <property type="entry name" value="CAT-like_dom_sf"/>
</dbReference>
<reference evidence="5 6" key="1">
    <citation type="journal article" date="2016" name="J. Hazard. Mater.">
        <title>A newly isolated Pseudomonas putida S-1 strain for batch-mode-propanethiol degradation and continuous treatment of propanethiol-containing waste gas.</title>
        <authorList>
            <person name="Chen D.Z."/>
            <person name="Sun Y.M."/>
            <person name="Han L.M."/>
            <person name="Chen J."/>
            <person name="Ye J.X."/>
            <person name="Chen J.M."/>
        </authorList>
    </citation>
    <scope>NUCLEOTIDE SEQUENCE [LARGE SCALE GENOMIC DNA]</scope>
    <source>
        <strain evidence="5 6">S-1</strain>
    </source>
</reference>
<sequence length="1051" mass="113133">MSTAQLETQDTGLALLPEQETWVAALNAGARREAIAHCLRVDIHGEPDVPRLQQALDSLLARHAALAMRLGSVAGYHGQRQFMPEASAQAFDLQVQPDVAPEAWLAEPWPAAGPYVQALLSRVTQGRWVLVLALARFVGDAGSLKVMFDALVQAYLHAAAVDDEEPGQFAQYLEWRSEVLFDEDADTAKAYWQAHLPASEACVAPCLPYRRATAQPAAALKLEATLEAPLQAQLAGLAQRLGVTLDTVLQAAWWTLLARISGRHRFVGGWRHDGRKDYAFFENSIGVFEKTLPLVVHVDQEQPFEAWVTDLAAQLEQHATWQEYAAGNLPVAYENPLYGFAARAALLEQVVGTAQWQATRLAEAQPRFELLLSVSDTALRLDAEAGRYSQVGLEVLLGQYQALLHSIAAHSRQALGRLNLSGAADNAALLALNPAVRALEDRVLLPERIAQWAAITPDAPALVSAGVTLSYAELEQRVARLAFDLVTLGVGQGGRVGLALPRSTQWVVAMLACWRVGAAYLPLDPQWPVARQLQMLEQAQPGLVLTEQAHLAQLAGQGMVVQDIALLGHVDGDVASPALSATDVAYVLFTSGSSGTPKGVVVEHQQLLNYAAGVCQQLQLDACRHFALSSTVAADLGNTALLGALYLGAALHVADDDSIQSPEAFAHFMREQAIDCLKIVPSHLAALLEAQAPHLPATLVLGGEAIGVSLLQRIAEIRPDCRVFNHYGPTETTVGVLVHRVTAADMDAGSVPLTEVLPNNQVLVLDEHLQAVAIGELGELYIGGRQLARGYLNAPEQTAQVFIEHPLQPGERLYRSGDLARYRPEGGVQLYGRRDQQVKVRGFRIELAEIEVQLASLAQVSEAVAVLVDAEPVAFLVLREGAGQEAAAAVTAQLALRLPAPMLPRHVQVLAQMPRLANGKVDRQTLQQRPLATAEVACVAPRDAVEELLASRMAQLLGLERLSVEQDFFAAGGHSLLVIKLVAGIRKLLQCDVHPGVVFDNPSVAALAQALRSQEAAPGQLEKLAAARLRLDSMTPEQRAQLLAKAQNASA</sequence>
<dbReference type="Pfam" id="PF00550">
    <property type="entry name" value="PP-binding"/>
    <property type="match status" value="1"/>
</dbReference>
<feature type="domain" description="Carrier" evidence="4">
    <location>
        <begin position="940"/>
        <end position="1015"/>
    </location>
</feature>
<dbReference type="PANTHER" id="PTHR45527:SF1">
    <property type="entry name" value="FATTY ACID SYNTHASE"/>
    <property type="match status" value="1"/>
</dbReference>
<gene>
    <name evidence="5" type="ORF">KH389_09165</name>
</gene>
<dbReference type="InterPro" id="IPR000873">
    <property type="entry name" value="AMP-dep_synth/lig_dom"/>
</dbReference>
<dbReference type="InterPro" id="IPR025110">
    <property type="entry name" value="AMP-bd_C"/>
</dbReference>
<dbReference type="PANTHER" id="PTHR45527">
    <property type="entry name" value="NONRIBOSOMAL PEPTIDE SYNTHETASE"/>
    <property type="match status" value="1"/>
</dbReference>
<proteinExistence type="predicted"/>
<keyword evidence="2" id="KW-0596">Phosphopantetheine</keyword>
<dbReference type="RefSeq" id="WP_213607244.1">
    <property type="nucleotide sequence ID" value="NZ_CP074676.1"/>
</dbReference>
<dbReference type="SUPFAM" id="SSF47336">
    <property type="entry name" value="ACP-like"/>
    <property type="match status" value="1"/>
</dbReference>
<protein>
    <submittedName>
        <fullName evidence="5">Amino acid adenylation domain-containing protein</fullName>
    </submittedName>
</protein>
<dbReference type="SUPFAM" id="SSF52777">
    <property type="entry name" value="CoA-dependent acyltransferases"/>
    <property type="match status" value="2"/>
</dbReference>
<dbReference type="CDD" id="cd05930">
    <property type="entry name" value="A_NRPS"/>
    <property type="match status" value="1"/>
</dbReference>
<dbReference type="InterPro" id="IPR029058">
    <property type="entry name" value="AB_hydrolase_fold"/>
</dbReference>
<accession>A0ABX8DZQ1</accession>
<dbReference type="Pfam" id="PF13193">
    <property type="entry name" value="AMP-binding_C"/>
    <property type="match status" value="1"/>
</dbReference>
<dbReference type="Gene3D" id="3.30.559.30">
    <property type="entry name" value="Nonribosomal peptide synthetase, condensation domain"/>
    <property type="match status" value="1"/>
</dbReference>
<dbReference type="SUPFAM" id="SSF56801">
    <property type="entry name" value="Acetyl-CoA synthetase-like"/>
    <property type="match status" value="1"/>
</dbReference>
<dbReference type="GeneID" id="87480413"/>
<evidence type="ECO:0000313" key="6">
    <source>
        <dbReference type="Proteomes" id="UP000678154"/>
    </source>
</evidence>
<organism evidence="5 6">
    <name type="scientific">Pseudomonas qingdaonensis</name>
    <dbReference type="NCBI Taxonomy" id="2056231"/>
    <lineage>
        <taxon>Bacteria</taxon>
        <taxon>Pseudomonadati</taxon>
        <taxon>Pseudomonadota</taxon>
        <taxon>Gammaproteobacteria</taxon>
        <taxon>Pseudomonadales</taxon>
        <taxon>Pseudomonadaceae</taxon>
        <taxon>Pseudomonas</taxon>
    </lineage>
</organism>
<keyword evidence="3" id="KW-0597">Phosphoprotein</keyword>
<evidence type="ECO:0000256" key="2">
    <source>
        <dbReference type="ARBA" id="ARBA00022450"/>
    </source>
</evidence>
<dbReference type="Gene3D" id="2.30.38.10">
    <property type="entry name" value="Luciferase, Domain 3"/>
    <property type="match status" value="1"/>
</dbReference>
<dbReference type="InterPro" id="IPR009081">
    <property type="entry name" value="PP-bd_ACP"/>
</dbReference>
<dbReference type="InterPro" id="IPR010071">
    <property type="entry name" value="AA_adenyl_dom"/>
</dbReference>
<evidence type="ECO:0000313" key="5">
    <source>
        <dbReference type="EMBL" id="QVL20725.1"/>
    </source>
</evidence>
<dbReference type="Gene3D" id="3.40.50.1820">
    <property type="entry name" value="alpha/beta hydrolase"/>
    <property type="match status" value="1"/>
</dbReference>
<dbReference type="InterPro" id="IPR006162">
    <property type="entry name" value="Ppantetheine_attach_site"/>
</dbReference>
<dbReference type="PROSITE" id="PS00012">
    <property type="entry name" value="PHOSPHOPANTETHEINE"/>
    <property type="match status" value="1"/>
</dbReference>
<dbReference type="Pfam" id="PF00668">
    <property type="entry name" value="Condensation"/>
    <property type="match status" value="1"/>
</dbReference>
<dbReference type="InterPro" id="IPR020806">
    <property type="entry name" value="PKS_PP-bd"/>
</dbReference>
<dbReference type="InterPro" id="IPR001242">
    <property type="entry name" value="Condensation_dom"/>
</dbReference>
<dbReference type="InterPro" id="IPR045851">
    <property type="entry name" value="AMP-bd_C_sf"/>
</dbReference>
<keyword evidence="6" id="KW-1185">Reference proteome</keyword>
<comment type="cofactor">
    <cofactor evidence="1">
        <name>pantetheine 4'-phosphate</name>
        <dbReference type="ChEBI" id="CHEBI:47942"/>
    </cofactor>
</comment>
<dbReference type="Gene3D" id="3.40.50.980">
    <property type="match status" value="2"/>
</dbReference>
<dbReference type="InterPro" id="IPR020845">
    <property type="entry name" value="AMP-binding_CS"/>
</dbReference>
<dbReference type="Gene3D" id="3.30.300.30">
    <property type="match status" value="1"/>
</dbReference>
<dbReference type="PROSITE" id="PS50075">
    <property type="entry name" value="CARRIER"/>
    <property type="match status" value="1"/>
</dbReference>
<dbReference type="Proteomes" id="UP000678154">
    <property type="component" value="Chromosome"/>
</dbReference>
<dbReference type="Pfam" id="PF00501">
    <property type="entry name" value="AMP-binding"/>
    <property type="match status" value="1"/>
</dbReference>
<dbReference type="NCBIfam" id="TIGR01733">
    <property type="entry name" value="AA-adenyl-dom"/>
    <property type="match status" value="1"/>
</dbReference>
<dbReference type="SMART" id="SM00823">
    <property type="entry name" value="PKS_PP"/>
    <property type="match status" value="1"/>
</dbReference>
<name>A0ABX8DZQ1_9PSED</name>
<dbReference type="PROSITE" id="PS00455">
    <property type="entry name" value="AMP_BINDING"/>
    <property type="match status" value="1"/>
</dbReference>
<evidence type="ECO:0000259" key="4">
    <source>
        <dbReference type="PROSITE" id="PS50075"/>
    </source>
</evidence>
<evidence type="ECO:0000256" key="3">
    <source>
        <dbReference type="ARBA" id="ARBA00022553"/>
    </source>
</evidence>
<evidence type="ECO:0000256" key="1">
    <source>
        <dbReference type="ARBA" id="ARBA00001957"/>
    </source>
</evidence>
<dbReference type="Gene3D" id="3.30.559.10">
    <property type="entry name" value="Chloramphenicol acetyltransferase-like domain"/>
    <property type="match status" value="1"/>
</dbReference>